<dbReference type="Proteomes" id="UP000824890">
    <property type="component" value="Unassembled WGS sequence"/>
</dbReference>
<evidence type="ECO:0000259" key="2">
    <source>
        <dbReference type="PROSITE" id="PS50072"/>
    </source>
</evidence>
<protein>
    <recommendedName>
        <fullName evidence="2">PPIase cyclophilin-type domain-containing protein</fullName>
    </recommendedName>
</protein>
<feature type="domain" description="PPIase cyclophilin-type" evidence="2">
    <location>
        <begin position="263"/>
        <end position="419"/>
    </location>
</feature>
<dbReference type="PRINTS" id="PR00153">
    <property type="entry name" value="CSAPPISMRASE"/>
</dbReference>
<dbReference type="InterPro" id="IPR029000">
    <property type="entry name" value="Cyclophilin-like_dom_sf"/>
</dbReference>
<reference evidence="3 4" key="1">
    <citation type="submission" date="2021-05" db="EMBL/GenBank/DDBJ databases">
        <title>Genome Assembly of Synthetic Allotetraploid Brassica napus Reveals Homoeologous Exchanges between Subgenomes.</title>
        <authorList>
            <person name="Davis J.T."/>
        </authorList>
    </citation>
    <scope>NUCLEOTIDE SEQUENCE [LARGE SCALE GENOMIC DNA]</scope>
    <source>
        <strain evidence="4">cv. Da-Ae</strain>
        <tissue evidence="3">Seedling</tissue>
    </source>
</reference>
<organism evidence="3 4">
    <name type="scientific">Brassica napus</name>
    <name type="common">Rape</name>
    <dbReference type="NCBI Taxonomy" id="3708"/>
    <lineage>
        <taxon>Eukaryota</taxon>
        <taxon>Viridiplantae</taxon>
        <taxon>Streptophyta</taxon>
        <taxon>Embryophyta</taxon>
        <taxon>Tracheophyta</taxon>
        <taxon>Spermatophyta</taxon>
        <taxon>Magnoliopsida</taxon>
        <taxon>eudicotyledons</taxon>
        <taxon>Gunneridae</taxon>
        <taxon>Pentapetalae</taxon>
        <taxon>rosids</taxon>
        <taxon>malvids</taxon>
        <taxon>Brassicales</taxon>
        <taxon>Brassicaceae</taxon>
        <taxon>Brassiceae</taxon>
        <taxon>Brassica</taxon>
    </lineage>
</organism>
<proteinExistence type="inferred from homology"/>
<sequence length="448" mass="48557">IQTPRMAGGFTININIPAGEGFTISINPNSAAAVGAAFGRIQPPAGEGLNISINPNSAPAAVGRIVMELFADTTPRTAENFRALCTGEKGMGKKGKPLHYKGSIIHHMCPDYIIGGGDFTYERKGYGGESIYAGGFFEDENFTKKHTGPGILSMNNNGPDTNQSQFLISLTENWELDDVHVVFGQVVEGLDVVRIISHEPLKDKFSKPVRMAGGFTININIPAGEGLNISINPNSAAAGNLCTNPSPQKSLECSPGKANPKVFFDMAVRGKAVGRIVMELFADTTPRTAENFRALCTGEKGMGKKGKPLHYKGSIIHHMCPDYMIGGGDFTDERKGCGGESIYAGGFFEDENFIKKHTGPGILSMNNGGPDTNQSQFLISLTENWELDDVHVVFGQVVEGLDVVRIISHEPRRDKLSRPVVIDCDWLPLNNDNNHHQFIMLFAIAETY</sequence>
<dbReference type="Pfam" id="PF00160">
    <property type="entry name" value="Pro_isomerase"/>
    <property type="match status" value="2"/>
</dbReference>
<dbReference type="PANTHER" id="PTHR11071:SF498">
    <property type="entry name" value="PEPTIDYL-PROLYL CIS-TRANS ISOMERASE"/>
    <property type="match status" value="1"/>
</dbReference>
<dbReference type="InterPro" id="IPR002130">
    <property type="entry name" value="Cyclophilin-type_PPIase_dom"/>
</dbReference>
<dbReference type="EMBL" id="JAGKQM010000014">
    <property type="protein sequence ID" value="KAH0886517.1"/>
    <property type="molecule type" value="Genomic_DNA"/>
</dbReference>
<keyword evidence="4" id="KW-1185">Reference proteome</keyword>
<name>A0ABQ8A1X4_BRANA</name>
<feature type="domain" description="PPIase cyclophilin-type" evidence="2">
    <location>
        <begin position="52"/>
        <end position="208"/>
    </location>
</feature>
<feature type="non-terminal residue" evidence="3">
    <location>
        <position position="1"/>
    </location>
</feature>
<dbReference type="PANTHER" id="PTHR11071">
    <property type="entry name" value="PEPTIDYL-PROLYL CIS-TRANS ISOMERASE"/>
    <property type="match status" value="1"/>
</dbReference>
<gene>
    <name evidence="3" type="ORF">HID58_062613</name>
</gene>
<evidence type="ECO:0000313" key="3">
    <source>
        <dbReference type="EMBL" id="KAH0886517.1"/>
    </source>
</evidence>
<accession>A0ABQ8A1X4</accession>
<dbReference type="PROSITE" id="PS50072">
    <property type="entry name" value="CSA_PPIASE_2"/>
    <property type="match status" value="2"/>
</dbReference>
<evidence type="ECO:0000313" key="4">
    <source>
        <dbReference type="Proteomes" id="UP000824890"/>
    </source>
</evidence>
<evidence type="ECO:0000256" key="1">
    <source>
        <dbReference type="ARBA" id="ARBA00007365"/>
    </source>
</evidence>
<dbReference type="Gene3D" id="2.40.100.10">
    <property type="entry name" value="Cyclophilin-like"/>
    <property type="match status" value="2"/>
</dbReference>
<comment type="similarity">
    <text evidence="1">Belongs to the cyclophilin-type PPIase family.</text>
</comment>
<comment type="caution">
    <text evidence="3">The sequence shown here is derived from an EMBL/GenBank/DDBJ whole genome shotgun (WGS) entry which is preliminary data.</text>
</comment>
<dbReference type="SUPFAM" id="SSF50891">
    <property type="entry name" value="Cyclophilin-like"/>
    <property type="match status" value="2"/>
</dbReference>